<dbReference type="EMBL" id="CP125292">
    <property type="protein sequence ID" value="WHM20004.1"/>
    <property type="molecule type" value="Genomic_DNA"/>
</dbReference>
<dbReference type="GO" id="GO:0005524">
    <property type="term" value="F:ATP binding"/>
    <property type="evidence" value="ECO:0007669"/>
    <property type="project" value="UniProtKB-KW"/>
</dbReference>
<dbReference type="SUPFAM" id="SSF69864">
    <property type="entry name" value="Argininosuccinate synthetase, C-terminal domain"/>
    <property type="match status" value="1"/>
</dbReference>
<dbReference type="GO" id="GO:0004055">
    <property type="term" value="F:argininosuccinate synthase activity"/>
    <property type="evidence" value="ECO:0007669"/>
    <property type="project" value="UniProtKB-EC"/>
</dbReference>
<dbReference type="PANTHER" id="PTHR11587:SF2">
    <property type="entry name" value="ARGININOSUCCINATE SYNTHASE"/>
    <property type="match status" value="1"/>
</dbReference>
<dbReference type="InterPro" id="IPR048268">
    <property type="entry name" value="Arginosuc_syn_C"/>
</dbReference>
<dbReference type="Proteomes" id="UP001229422">
    <property type="component" value="Chromosome"/>
</dbReference>
<dbReference type="PANTHER" id="PTHR11587">
    <property type="entry name" value="ARGININOSUCCINATE SYNTHASE"/>
    <property type="match status" value="1"/>
</dbReference>
<dbReference type="Pfam" id="PF20979">
    <property type="entry name" value="Arginosuc_syn_C"/>
    <property type="match status" value="1"/>
</dbReference>
<dbReference type="GO" id="GO:0000053">
    <property type="term" value="P:argininosuccinate metabolic process"/>
    <property type="evidence" value="ECO:0007669"/>
    <property type="project" value="TreeGrafter"/>
</dbReference>
<dbReference type="Gene3D" id="3.90.1260.10">
    <property type="entry name" value="Argininosuccinate synthetase, chain A, domain 2"/>
    <property type="match status" value="1"/>
</dbReference>
<evidence type="ECO:0000259" key="8">
    <source>
        <dbReference type="Pfam" id="PF00764"/>
    </source>
</evidence>
<keyword evidence="3" id="KW-0055">Arginine biosynthesis</keyword>
<comment type="pathway">
    <text evidence="1">Amino-acid biosynthesis; L-arginine biosynthesis; L-arginine from L-ornithine and carbamoyl phosphate: step 2/3.</text>
</comment>
<accession>A0AAP2M2U5</accession>
<dbReference type="InterPro" id="IPR024074">
    <property type="entry name" value="AS_cat/multimer_dom_body"/>
</dbReference>
<dbReference type="InterPro" id="IPR048267">
    <property type="entry name" value="Arginosuc_syn_N"/>
</dbReference>
<keyword evidence="6" id="KW-0547">Nucleotide-binding</keyword>
<dbReference type="SUPFAM" id="SSF52402">
    <property type="entry name" value="Adenine nucleotide alpha hydrolases-like"/>
    <property type="match status" value="1"/>
</dbReference>
<evidence type="ECO:0000259" key="9">
    <source>
        <dbReference type="Pfam" id="PF20979"/>
    </source>
</evidence>
<keyword evidence="4" id="KW-0436">Ligase</keyword>
<sequence length="382" mass="43491">MSTTIASPQDLENKINSYDAVVLFSGGTDSTISALLTKEKTKGKILLLTVDFGIGKEEREKATDRARLLGMDHIIYDGIDEFCQVYISQAIHMNSDYQQFPLGTPLARSMAFHLAIRYLEGNKNNTDKFLVIGSTKRQNSRLRAERTLSRFNGIKCYAPLAEKNLSRPAKVELLKKYNIPVKYSDSFSTDENLWSNCMESHELNKLDLHYDEKWFSLTKSLEEASEIPETLELSFQCGIPTCINGKHMNLSRLIQSLNEIGKEHGIGRIHNVEDTAFADKIRSLYEAPGATIILKSHKFIEKLVLNKQERDIKESYDKRWGDLIYNGEWESEERKSIYSACIPFQHRVNGILKIQLYKGNISIIGGEIPDSLLLKQEIPGLY</sequence>
<protein>
    <recommendedName>
        <fullName evidence="2">argininosuccinate synthase</fullName>
        <ecNumber evidence="2">6.3.4.5</ecNumber>
    </recommendedName>
</protein>
<evidence type="ECO:0000256" key="5">
    <source>
        <dbReference type="ARBA" id="ARBA00022605"/>
    </source>
</evidence>
<evidence type="ECO:0000256" key="3">
    <source>
        <dbReference type="ARBA" id="ARBA00022571"/>
    </source>
</evidence>
<evidence type="ECO:0000256" key="6">
    <source>
        <dbReference type="ARBA" id="ARBA00022741"/>
    </source>
</evidence>
<reference evidence="10" key="1">
    <citation type="submission" date="2023-05" db="EMBL/GenBank/DDBJ databases">
        <title>Complete genome sequence of Bacillus subtilis SRCM117797 isolated from Soybean paste.</title>
        <authorList>
            <person name="Abraha H.B."/>
            <person name="Kim K.-P."/>
            <person name="Ryu M.-S."/>
            <person name="Jeong D.-Y."/>
        </authorList>
    </citation>
    <scope>NUCLEOTIDE SEQUENCE</scope>
    <source>
        <strain evidence="10">SRCM117797</strain>
    </source>
</reference>
<evidence type="ECO:0000256" key="4">
    <source>
        <dbReference type="ARBA" id="ARBA00022598"/>
    </source>
</evidence>
<dbReference type="InterPro" id="IPR001518">
    <property type="entry name" value="Arginosuc_synth"/>
</dbReference>
<evidence type="ECO:0000313" key="10">
    <source>
        <dbReference type="EMBL" id="WHM20004.1"/>
    </source>
</evidence>
<evidence type="ECO:0000313" key="11">
    <source>
        <dbReference type="Proteomes" id="UP001229422"/>
    </source>
</evidence>
<proteinExistence type="predicted"/>
<feature type="domain" description="Arginosuccinate synthase-like N-terminal" evidence="8">
    <location>
        <begin position="21"/>
        <end position="180"/>
    </location>
</feature>
<organism evidence="10 11">
    <name type="scientific">Bacillus subtilis</name>
    <dbReference type="NCBI Taxonomy" id="1423"/>
    <lineage>
        <taxon>Bacteria</taxon>
        <taxon>Bacillati</taxon>
        <taxon>Bacillota</taxon>
        <taxon>Bacilli</taxon>
        <taxon>Bacillales</taxon>
        <taxon>Bacillaceae</taxon>
        <taxon>Bacillus</taxon>
    </lineage>
</organism>
<keyword evidence="7" id="KW-0067">ATP-binding</keyword>
<evidence type="ECO:0000256" key="7">
    <source>
        <dbReference type="ARBA" id="ARBA00022840"/>
    </source>
</evidence>
<dbReference type="AlphaFoldDB" id="A0AAP2M2U5"/>
<name>A0AAP2M2U5_BACIU</name>
<feature type="domain" description="Arginosuccinate synthase C-terminal" evidence="9">
    <location>
        <begin position="187"/>
        <end position="372"/>
    </location>
</feature>
<keyword evidence="5" id="KW-0028">Amino-acid biosynthesis</keyword>
<dbReference type="GO" id="GO:0000050">
    <property type="term" value="P:urea cycle"/>
    <property type="evidence" value="ECO:0007669"/>
    <property type="project" value="TreeGrafter"/>
</dbReference>
<dbReference type="InterPro" id="IPR014729">
    <property type="entry name" value="Rossmann-like_a/b/a_fold"/>
</dbReference>
<dbReference type="Gene3D" id="3.40.50.620">
    <property type="entry name" value="HUPs"/>
    <property type="match status" value="1"/>
</dbReference>
<gene>
    <name evidence="10" type="ORF">QL281_14045</name>
</gene>
<dbReference type="Pfam" id="PF00764">
    <property type="entry name" value="Arginosuc_synth"/>
    <property type="match status" value="1"/>
</dbReference>
<dbReference type="GO" id="GO:0006526">
    <property type="term" value="P:L-arginine biosynthetic process"/>
    <property type="evidence" value="ECO:0007669"/>
    <property type="project" value="UniProtKB-KW"/>
</dbReference>
<evidence type="ECO:0000256" key="2">
    <source>
        <dbReference type="ARBA" id="ARBA00012286"/>
    </source>
</evidence>
<dbReference type="GO" id="GO:0005737">
    <property type="term" value="C:cytoplasm"/>
    <property type="evidence" value="ECO:0007669"/>
    <property type="project" value="TreeGrafter"/>
</dbReference>
<dbReference type="EC" id="6.3.4.5" evidence="2"/>
<dbReference type="RefSeq" id="WP_017695019.1">
    <property type="nucleotide sequence ID" value="NZ_CBCSGB010000010.1"/>
</dbReference>
<evidence type="ECO:0000256" key="1">
    <source>
        <dbReference type="ARBA" id="ARBA00004967"/>
    </source>
</evidence>